<evidence type="ECO:0000313" key="2">
    <source>
        <dbReference type="EMBL" id="KAK4588255.1"/>
    </source>
</evidence>
<proteinExistence type="predicted"/>
<protein>
    <submittedName>
        <fullName evidence="2">Uncharacterized protein</fullName>
    </submittedName>
</protein>
<keyword evidence="3" id="KW-1185">Reference proteome</keyword>
<organism evidence="2 3">
    <name type="scientific">Quercus rubra</name>
    <name type="common">Northern red oak</name>
    <name type="synonym">Quercus borealis</name>
    <dbReference type="NCBI Taxonomy" id="3512"/>
    <lineage>
        <taxon>Eukaryota</taxon>
        <taxon>Viridiplantae</taxon>
        <taxon>Streptophyta</taxon>
        <taxon>Embryophyta</taxon>
        <taxon>Tracheophyta</taxon>
        <taxon>Spermatophyta</taxon>
        <taxon>Magnoliopsida</taxon>
        <taxon>eudicotyledons</taxon>
        <taxon>Gunneridae</taxon>
        <taxon>Pentapetalae</taxon>
        <taxon>rosids</taxon>
        <taxon>fabids</taxon>
        <taxon>Fagales</taxon>
        <taxon>Fagaceae</taxon>
        <taxon>Quercus</taxon>
    </lineage>
</organism>
<feature type="region of interest" description="Disordered" evidence="1">
    <location>
        <begin position="76"/>
        <end position="101"/>
    </location>
</feature>
<evidence type="ECO:0000256" key="1">
    <source>
        <dbReference type="SAM" id="MobiDB-lite"/>
    </source>
</evidence>
<accession>A0AAN7F8R6</accession>
<name>A0AAN7F8R6_QUERU</name>
<dbReference type="Proteomes" id="UP001324115">
    <property type="component" value="Unassembled WGS sequence"/>
</dbReference>
<dbReference type="EMBL" id="JAXUIC010000005">
    <property type="protein sequence ID" value="KAK4588255.1"/>
    <property type="molecule type" value="Genomic_DNA"/>
</dbReference>
<reference evidence="2 3" key="1">
    <citation type="journal article" date="2023" name="G3 (Bethesda)">
        <title>A haplotype-resolved chromosome-scale genome for Quercus rubra L. provides insights into the genetics of adaptive traits for red oak species.</title>
        <authorList>
            <person name="Kapoor B."/>
            <person name="Jenkins J."/>
            <person name="Schmutz J."/>
            <person name="Zhebentyayeva T."/>
            <person name="Kuelheim C."/>
            <person name="Coggeshall M."/>
            <person name="Heim C."/>
            <person name="Lasky J.R."/>
            <person name="Leites L."/>
            <person name="Islam-Faridi N."/>
            <person name="Romero-Severson J."/>
            <person name="DeLeo V.L."/>
            <person name="Lucas S.M."/>
            <person name="Lazic D."/>
            <person name="Gailing O."/>
            <person name="Carlson J."/>
            <person name="Staton M."/>
        </authorList>
    </citation>
    <scope>NUCLEOTIDE SEQUENCE [LARGE SCALE GENOMIC DNA]</scope>
    <source>
        <strain evidence="2">Pseudo-F2</strain>
    </source>
</reference>
<comment type="caution">
    <text evidence="2">The sequence shown here is derived from an EMBL/GenBank/DDBJ whole genome shotgun (WGS) entry which is preliminary data.</text>
</comment>
<evidence type="ECO:0000313" key="3">
    <source>
        <dbReference type="Proteomes" id="UP001324115"/>
    </source>
</evidence>
<dbReference type="AlphaFoldDB" id="A0AAN7F8R6"/>
<sequence>MERTPEESLIRSFLFATHTTVCFLELPGLKKPKAKLFPLETKDWSSLMNWSGVKEWCGSKVVNKKTKMFCLVSQKKEKKEKNKKTKTTSFKAQQKQHNKCT</sequence>
<gene>
    <name evidence="2" type="ORF">RGQ29_019304</name>
</gene>